<dbReference type="Proteomes" id="UP000182200">
    <property type="component" value="Unassembled WGS sequence"/>
</dbReference>
<dbReference type="PANTHER" id="PTHR19271:SF16">
    <property type="entry name" value="CYTOCHROME B"/>
    <property type="match status" value="1"/>
</dbReference>
<keyword evidence="3" id="KW-0349">Heme</keyword>
<feature type="transmembrane region" description="Helical" evidence="10">
    <location>
        <begin position="112"/>
        <end position="132"/>
    </location>
</feature>
<dbReference type="GO" id="GO:0046872">
    <property type="term" value="F:metal ion binding"/>
    <property type="evidence" value="ECO:0007669"/>
    <property type="project" value="UniProtKB-KW"/>
</dbReference>
<evidence type="ECO:0000256" key="10">
    <source>
        <dbReference type="SAM" id="Phobius"/>
    </source>
</evidence>
<name>A0A0N7MYI5_9BACT</name>
<evidence type="ECO:0000259" key="11">
    <source>
        <dbReference type="PROSITE" id="PS51002"/>
    </source>
</evidence>
<dbReference type="InterPro" id="IPR005798">
    <property type="entry name" value="Cyt_b/b6_C"/>
</dbReference>
<keyword evidence="7 10" id="KW-1133">Transmembrane helix</keyword>
<feature type="transmembrane region" description="Helical" evidence="10">
    <location>
        <begin position="403"/>
        <end position="423"/>
    </location>
</feature>
<dbReference type="GO" id="GO:0016020">
    <property type="term" value="C:membrane"/>
    <property type="evidence" value="ECO:0007669"/>
    <property type="project" value="UniProtKB-SubCell"/>
</dbReference>
<dbReference type="STRING" id="1633631.GCA_001442925_00387"/>
<dbReference type="PANTHER" id="PTHR19271">
    <property type="entry name" value="CYTOCHROME B"/>
    <property type="match status" value="1"/>
</dbReference>
<feature type="transmembrane region" description="Helical" evidence="10">
    <location>
        <begin position="144"/>
        <end position="166"/>
    </location>
</feature>
<dbReference type="EMBL" id="FAOP01000002">
    <property type="protein sequence ID" value="CUU01872.1"/>
    <property type="molecule type" value="Genomic_DNA"/>
</dbReference>
<feature type="transmembrane region" description="Helical" evidence="10">
    <location>
        <begin position="207"/>
        <end position="227"/>
    </location>
</feature>
<dbReference type="GO" id="GO:0009055">
    <property type="term" value="F:electron transfer activity"/>
    <property type="evidence" value="ECO:0007669"/>
    <property type="project" value="InterPro"/>
</dbReference>
<feature type="transmembrane region" description="Helical" evidence="10">
    <location>
        <begin position="56"/>
        <end position="81"/>
    </location>
</feature>
<evidence type="ECO:0000256" key="9">
    <source>
        <dbReference type="ARBA" id="ARBA00023136"/>
    </source>
</evidence>
<keyword evidence="5" id="KW-0479">Metal-binding</keyword>
<keyword evidence="9 10" id="KW-0472">Membrane</keyword>
<keyword evidence="2" id="KW-0813">Transport</keyword>
<dbReference type="InterPro" id="IPR016174">
    <property type="entry name" value="Di-haem_cyt_TM"/>
</dbReference>
<dbReference type="Pfam" id="PF00033">
    <property type="entry name" value="Cytochrome_B"/>
    <property type="match status" value="1"/>
</dbReference>
<dbReference type="Gene3D" id="1.20.810.10">
    <property type="entry name" value="Cytochrome Bc1 Complex, Chain C"/>
    <property type="match status" value="1"/>
</dbReference>
<keyword evidence="6" id="KW-0249">Electron transport</keyword>
<keyword evidence="4 10" id="KW-0812">Transmembrane</keyword>
<dbReference type="SUPFAM" id="SSF81342">
    <property type="entry name" value="Transmembrane di-heme cytochromes"/>
    <property type="match status" value="1"/>
</dbReference>
<keyword evidence="16" id="KW-1185">Reference proteome</keyword>
<accession>A0A0P1MSR0</accession>
<evidence type="ECO:0000256" key="5">
    <source>
        <dbReference type="ARBA" id="ARBA00022723"/>
    </source>
</evidence>
<evidence type="ECO:0000313" key="16">
    <source>
        <dbReference type="Proteomes" id="UP000182200"/>
    </source>
</evidence>
<feature type="transmembrane region" description="Helical" evidence="10">
    <location>
        <begin position="299"/>
        <end position="319"/>
    </location>
</feature>
<dbReference type="InterPro" id="IPR036150">
    <property type="entry name" value="Cyt_b/b6_C_sf"/>
</dbReference>
<dbReference type="GO" id="GO:0022904">
    <property type="term" value="P:respiratory electron transport chain"/>
    <property type="evidence" value="ECO:0007669"/>
    <property type="project" value="InterPro"/>
</dbReference>
<reference evidence="15 16" key="2">
    <citation type="submission" date="2015-11" db="EMBL/GenBank/DDBJ databases">
        <authorList>
            <person name="Varghese N."/>
        </authorList>
    </citation>
    <scope>NUCLEOTIDE SEQUENCE [LARGE SCALE GENOMIC DNA]</scope>
    <source>
        <strain evidence="13 16">JGI-8</strain>
    </source>
</reference>
<evidence type="ECO:0000313" key="14">
    <source>
        <dbReference type="EMBL" id="CUU01872.1"/>
    </source>
</evidence>
<dbReference type="Pfam" id="PF00032">
    <property type="entry name" value="Cytochrom_B_C"/>
    <property type="match status" value="1"/>
</dbReference>
<accession>A0A0P1MJY3</accession>
<feature type="transmembrane region" description="Helical" evidence="10">
    <location>
        <begin position="363"/>
        <end position="383"/>
    </location>
</feature>
<dbReference type="EMBL" id="CZVI01000086">
    <property type="protein sequence ID" value="CUS95607.1"/>
    <property type="molecule type" value="Genomic_DNA"/>
</dbReference>
<evidence type="ECO:0000256" key="3">
    <source>
        <dbReference type="ARBA" id="ARBA00022617"/>
    </source>
</evidence>
<evidence type="ECO:0000256" key="2">
    <source>
        <dbReference type="ARBA" id="ARBA00022448"/>
    </source>
</evidence>
<organism evidence="14 15">
    <name type="scientific">Candidatus Kryptonium thompsonii</name>
    <dbReference type="NCBI Taxonomy" id="1633631"/>
    <lineage>
        <taxon>Bacteria</taxon>
        <taxon>Pseudomonadati</taxon>
        <taxon>Candidatus Kryptoniota</taxon>
        <taxon>Candidatus Kryptonium</taxon>
    </lineage>
</organism>
<dbReference type="Proteomes" id="UP000182011">
    <property type="component" value="Unassembled WGS sequence"/>
</dbReference>
<dbReference type="SUPFAM" id="SSF81648">
    <property type="entry name" value="a domain/subunit of cytochrome bc1 complex (Ubiquinol-cytochrome c reductase)"/>
    <property type="match status" value="1"/>
</dbReference>
<protein>
    <submittedName>
        <fullName evidence="14">Cytochrome b subunit of the bc complex</fullName>
    </submittedName>
</protein>
<accession>A0A0S4MS67</accession>
<dbReference type="GO" id="GO:0016491">
    <property type="term" value="F:oxidoreductase activity"/>
    <property type="evidence" value="ECO:0007669"/>
    <property type="project" value="InterPro"/>
</dbReference>
<keyword evidence="8" id="KW-0408">Iron</keyword>
<evidence type="ECO:0000313" key="13">
    <source>
        <dbReference type="EMBL" id="CUS95607.1"/>
    </source>
</evidence>
<evidence type="ECO:0000256" key="4">
    <source>
        <dbReference type="ARBA" id="ARBA00022692"/>
    </source>
</evidence>
<evidence type="ECO:0000256" key="6">
    <source>
        <dbReference type="ARBA" id="ARBA00022982"/>
    </source>
</evidence>
<evidence type="ECO:0000256" key="8">
    <source>
        <dbReference type="ARBA" id="ARBA00023004"/>
    </source>
</evidence>
<accession>A0A0N7MYI5</accession>
<proteinExistence type="predicted"/>
<reference evidence="14" key="1">
    <citation type="submission" date="2015-11" db="EMBL/GenBank/DDBJ databases">
        <authorList>
            <person name="Zhang Y."/>
            <person name="Guo Z."/>
        </authorList>
    </citation>
    <scope>NUCLEOTIDE SEQUENCE [LARGE SCALE GENOMIC DNA]</scope>
    <source>
        <strain evidence="14">JGI-4</strain>
    </source>
</reference>
<gene>
    <name evidence="14" type="ORF">JGI4_00385</name>
    <name evidence="13" type="ORF">JGI8_02202</name>
</gene>
<dbReference type="InterPro" id="IPR027387">
    <property type="entry name" value="Cytb/b6-like_sf"/>
</dbReference>
<sequence length="444" mass="50515">MAEVKVNGKKLTKRSLFWTWAPRSEKEAGDSIVRNLLLHWFPAKVTLKSLSWGYSLWLGTITATLFLILTLTGVVLMFLYVPSVERAYQSVKDIEYVVSFGWFIRAMHRNSAHLMVAFVFLHMVRVFLTGAYKNGIGVGQNRPLNWIVGVILLLITLFLSFTGYLLPWDQLAFWAITVGTNIAKNAPIVGEWIRFVLLGGHEIEQNALIRFYVLHCFFLPAAVLILFSYHMWRIRKDGGLACVDNLVLSQKKEKVKDGMKSKTYSLLGLTAGRTVQVETSLIDEEKYTVNSVPFLIRRIGLVMLGTFVFVVLISLFIHAPLEEPANPNVTPNPAKAPWYFLWLQELVAITTIRIGGFVLNGALVGGILIPGILVILLAIWPYLDKSSNLSTGVWFSKERMRQNIVFLVLCFLVIVLIIIGTYMRGPNWEFYFPWEPWPQLPKKF</sequence>
<evidence type="ECO:0000259" key="12">
    <source>
        <dbReference type="PROSITE" id="PS51003"/>
    </source>
</evidence>
<evidence type="ECO:0000256" key="1">
    <source>
        <dbReference type="ARBA" id="ARBA00004141"/>
    </source>
</evidence>
<accession>A0A0P1LSR0</accession>
<evidence type="ECO:0000256" key="7">
    <source>
        <dbReference type="ARBA" id="ARBA00022989"/>
    </source>
</evidence>
<dbReference type="InterPro" id="IPR005797">
    <property type="entry name" value="Cyt_b/b6_N"/>
</dbReference>
<feature type="domain" description="Cytochrome b/b6 C-terminal region profile" evidence="12">
    <location>
        <begin position="301"/>
        <end position="420"/>
    </location>
</feature>
<dbReference type="AlphaFoldDB" id="A0A0N7MYI5"/>
<evidence type="ECO:0000313" key="15">
    <source>
        <dbReference type="Proteomes" id="UP000182011"/>
    </source>
</evidence>
<accession>A0A0P1P804</accession>
<feature type="domain" description="Cytochrome b/b6 N-terminal region profile" evidence="11">
    <location>
        <begin position="17"/>
        <end position="243"/>
    </location>
</feature>
<dbReference type="PROSITE" id="PS51003">
    <property type="entry name" value="CYTB_CTER"/>
    <property type="match status" value="1"/>
</dbReference>
<dbReference type="RefSeq" id="WP_047134792.1">
    <property type="nucleotide sequence ID" value="NZ_CZVI01000086.1"/>
</dbReference>
<comment type="subcellular location">
    <subcellularLocation>
        <location evidence="1">Membrane</location>
        <topology evidence="1">Multi-pass membrane protein</topology>
    </subcellularLocation>
</comment>
<dbReference type="PROSITE" id="PS51002">
    <property type="entry name" value="CYTB_NTER"/>
    <property type="match status" value="1"/>
</dbReference>